<name>A0A8S1WXX7_9CILI</name>
<accession>A0A8S1WXX7</accession>
<dbReference type="OrthoDB" id="297337at2759"/>
<dbReference type="EMBL" id="CAJJDO010000104">
    <property type="protein sequence ID" value="CAD8193451.1"/>
    <property type="molecule type" value="Genomic_DNA"/>
</dbReference>
<keyword evidence="2" id="KW-1185">Reference proteome</keyword>
<gene>
    <name evidence="1" type="ORF">PPENT_87.1.T1040092</name>
</gene>
<dbReference type="AlphaFoldDB" id="A0A8S1WXX7"/>
<comment type="caution">
    <text evidence="1">The sequence shown here is derived from an EMBL/GenBank/DDBJ whole genome shotgun (WGS) entry which is preliminary data.</text>
</comment>
<sequence length="279" mass="33308">MLLKIKQDIEQLFDKVQVFKKESRPIYPNLKDQIDEKINLIKQQFNNVDEKIIKNYCYKILELKQINNTMQDIKIALDITTIEGSWMLKKSHMLIQQESILSVTTLQKKIILKLNQITELSEINDVMYNGSEFEGICIFRLHQIYHNEVENLQQQFQQLKSFKNERLNRLYQSFCDIINDSNFIKIQQQIQSYSDIINLIDEYRDQLCEIIKQKNDSSQIINRTKSLQNLTSVSQDYMDEDDDHYETKRGKYHNQLKQEEIKSKRKESSSETCINCLIF</sequence>
<protein>
    <submittedName>
        <fullName evidence="1">Uncharacterized protein</fullName>
    </submittedName>
</protein>
<reference evidence="1" key="1">
    <citation type="submission" date="2021-01" db="EMBL/GenBank/DDBJ databases">
        <authorList>
            <consortium name="Genoscope - CEA"/>
            <person name="William W."/>
        </authorList>
    </citation>
    <scope>NUCLEOTIDE SEQUENCE</scope>
</reference>
<dbReference type="Proteomes" id="UP000689195">
    <property type="component" value="Unassembled WGS sequence"/>
</dbReference>
<evidence type="ECO:0000313" key="1">
    <source>
        <dbReference type="EMBL" id="CAD8193451.1"/>
    </source>
</evidence>
<evidence type="ECO:0000313" key="2">
    <source>
        <dbReference type="Proteomes" id="UP000689195"/>
    </source>
</evidence>
<proteinExistence type="predicted"/>
<organism evidence="1 2">
    <name type="scientific">Paramecium pentaurelia</name>
    <dbReference type="NCBI Taxonomy" id="43138"/>
    <lineage>
        <taxon>Eukaryota</taxon>
        <taxon>Sar</taxon>
        <taxon>Alveolata</taxon>
        <taxon>Ciliophora</taxon>
        <taxon>Intramacronucleata</taxon>
        <taxon>Oligohymenophorea</taxon>
        <taxon>Peniculida</taxon>
        <taxon>Parameciidae</taxon>
        <taxon>Paramecium</taxon>
    </lineage>
</organism>